<comment type="caution">
    <text evidence="2">The sequence shown here is derived from an EMBL/GenBank/DDBJ whole genome shotgun (WGS) entry which is preliminary data.</text>
</comment>
<evidence type="ECO:0000259" key="1">
    <source>
        <dbReference type="Pfam" id="PF01433"/>
    </source>
</evidence>
<organism evidence="2">
    <name type="scientific">marine sediment metagenome</name>
    <dbReference type="NCBI Taxonomy" id="412755"/>
    <lineage>
        <taxon>unclassified sequences</taxon>
        <taxon>metagenomes</taxon>
        <taxon>ecological metagenomes</taxon>
    </lineage>
</organism>
<dbReference type="AlphaFoldDB" id="X1EGZ2"/>
<evidence type="ECO:0000313" key="2">
    <source>
        <dbReference type="EMBL" id="GAH19630.1"/>
    </source>
</evidence>
<dbReference type="Gene3D" id="1.10.390.10">
    <property type="entry name" value="Neutral Protease Domain 2"/>
    <property type="match status" value="1"/>
</dbReference>
<gene>
    <name evidence="2" type="ORF">S03H2_01199</name>
</gene>
<proteinExistence type="predicted"/>
<dbReference type="CDD" id="cd09604">
    <property type="entry name" value="M1_APN_like"/>
    <property type="match status" value="1"/>
</dbReference>
<dbReference type="PANTHER" id="PTHR45726:SF3">
    <property type="entry name" value="LEUKOTRIENE A-4 HYDROLASE"/>
    <property type="match status" value="1"/>
</dbReference>
<sequence length="309" mass="36825">VYDDDGWHKDQFLPIGDPFYSDSSIYEVEISLPENYVLASTGELINTKKTDDYITYTYEAYPVRDFAIMFSNEYGVLEDKYHDINIYSFLIGEDLEKNKNSLNFAKDSIAIFSELFGKYPYQNYSIAQNFMNFGGMEYPQLCQIKYVDYNDKKISYYRNEYVIAHETAHQWWYSVVGNDEINQPWLDEAFAEYSTYQYFINKYSEEERENIFSTMHRKPRSIEVPPKVMSKTIRDYEDFGEYGAEIYKGGSELLFKLEDHLGKEVMYEILRRYYEEYKFENADITGFINICEEVSEKDLSEFFSPYFDN</sequence>
<dbReference type="Pfam" id="PF01433">
    <property type="entry name" value="Peptidase_M1"/>
    <property type="match status" value="1"/>
</dbReference>
<dbReference type="PANTHER" id="PTHR45726">
    <property type="entry name" value="LEUKOTRIENE A-4 HYDROLASE"/>
    <property type="match status" value="1"/>
</dbReference>
<protein>
    <recommendedName>
        <fullName evidence="1">Peptidase M1 membrane alanine aminopeptidase domain-containing protein</fullName>
    </recommendedName>
</protein>
<dbReference type="GO" id="GO:0008237">
    <property type="term" value="F:metallopeptidase activity"/>
    <property type="evidence" value="ECO:0007669"/>
    <property type="project" value="InterPro"/>
</dbReference>
<name>X1EGZ2_9ZZZZ</name>
<feature type="domain" description="Peptidase M1 membrane alanine aminopeptidase" evidence="1">
    <location>
        <begin position="102"/>
        <end position="306"/>
    </location>
</feature>
<dbReference type="InterPro" id="IPR014782">
    <property type="entry name" value="Peptidase_M1_dom"/>
</dbReference>
<accession>X1EGZ2</accession>
<dbReference type="SUPFAM" id="SSF55486">
    <property type="entry name" value="Metalloproteases ('zincins'), catalytic domain"/>
    <property type="match status" value="1"/>
</dbReference>
<feature type="non-terminal residue" evidence="2">
    <location>
        <position position="1"/>
    </location>
</feature>
<dbReference type="InterPro" id="IPR027268">
    <property type="entry name" value="Peptidase_M4/M1_CTD_sf"/>
</dbReference>
<reference evidence="2" key="1">
    <citation type="journal article" date="2014" name="Front. Microbiol.">
        <title>High frequency of phylogenetically diverse reductive dehalogenase-homologous genes in deep subseafloor sedimentary metagenomes.</title>
        <authorList>
            <person name="Kawai M."/>
            <person name="Futagami T."/>
            <person name="Toyoda A."/>
            <person name="Takaki Y."/>
            <person name="Nishi S."/>
            <person name="Hori S."/>
            <person name="Arai W."/>
            <person name="Tsubouchi T."/>
            <person name="Morono Y."/>
            <person name="Uchiyama I."/>
            <person name="Ito T."/>
            <person name="Fujiyama A."/>
            <person name="Inagaki F."/>
            <person name="Takami H."/>
        </authorList>
    </citation>
    <scope>NUCLEOTIDE SEQUENCE</scope>
    <source>
        <strain evidence="2">Expedition CK06-06</strain>
    </source>
</reference>
<dbReference type="EMBL" id="BARU01000332">
    <property type="protein sequence ID" value="GAH19630.1"/>
    <property type="molecule type" value="Genomic_DNA"/>
</dbReference>
<dbReference type="InterPro" id="IPR034015">
    <property type="entry name" value="M1_LTA4H"/>
</dbReference>
<dbReference type="GO" id="GO:0008270">
    <property type="term" value="F:zinc ion binding"/>
    <property type="evidence" value="ECO:0007669"/>
    <property type="project" value="InterPro"/>
</dbReference>